<comment type="caution">
    <text evidence="3">The sequence shown here is derived from an EMBL/GenBank/DDBJ whole genome shotgun (WGS) entry which is preliminary data.</text>
</comment>
<evidence type="ECO:0000313" key="4">
    <source>
        <dbReference type="Proteomes" id="UP000677244"/>
    </source>
</evidence>
<gene>
    <name evidence="3" type="ORF">J7I42_34285</name>
</gene>
<reference evidence="3 4" key="1">
    <citation type="submission" date="2021-03" db="EMBL/GenBank/DDBJ databases">
        <title>Assistant Professor.</title>
        <authorList>
            <person name="Huq M.A."/>
        </authorList>
    </citation>
    <scope>NUCLEOTIDE SEQUENCE [LARGE SCALE GENOMIC DNA]</scope>
    <source>
        <strain evidence="3 4">MAH-29</strain>
    </source>
</reference>
<feature type="region of interest" description="Disordered" evidence="1">
    <location>
        <begin position="177"/>
        <end position="196"/>
    </location>
</feature>
<protein>
    <recommendedName>
        <fullName evidence="5">DUF4252 domain-containing protein</fullName>
    </recommendedName>
</protein>
<evidence type="ECO:0000313" key="3">
    <source>
        <dbReference type="EMBL" id="MBO9205409.1"/>
    </source>
</evidence>
<organism evidence="3 4">
    <name type="scientific">Niastella soli</name>
    <dbReference type="NCBI Taxonomy" id="2821487"/>
    <lineage>
        <taxon>Bacteria</taxon>
        <taxon>Pseudomonadati</taxon>
        <taxon>Bacteroidota</taxon>
        <taxon>Chitinophagia</taxon>
        <taxon>Chitinophagales</taxon>
        <taxon>Chitinophagaceae</taxon>
        <taxon>Niastella</taxon>
    </lineage>
</organism>
<feature type="chain" id="PRO_5045992446" description="DUF4252 domain-containing protein" evidence="2">
    <location>
        <begin position="20"/>
        <end position="196"/>
    </location>
</feature>
<dbReference type="RefSeq" id="WP_209144946.1">
    <property type="nucleotide sequence ID" value="NZ_JAGHKO010000024.1"/>
</dbReference>
<evidence type="ECO:0000256" key="2">
    <source>
        <dbReference type="SAM" id="SignalP"/>
    </source>
</evidence>
<keyword evidence="4" id="KW-1185">Reference proteome</keyword>
<evidence type="ECO:0008006" key="5">
    <source>
        <dbReference type="Google" id="ProtNLM"/>
    </source>
</evidence>
<dbReference type="EMBL" id="JAGHKO010000024">
    <property type="protein sequence ID" value="MBO9205409.1"/>
    <property type="molecule type" value="Genomic_DNA"/>
</dbReference>
<evidence type="ECO:0000256" key="1">
    <source>
        <dbReference type="SAM" id="MobiDB-lite"/>
    </source>
</evidence>
<accession>A0ABS3Z5H9</accession>
<proteinExistence type="predicted"/>
<feature type="signal peptide" evidence="2">
    <location>
        <begin position="1"/>
        <end position="19"/>
    </location>
</feature>
<name>A0ABS3Z5H9_9BACT</name>
<sequence length="196" mass="21551">MSKIILLLFMLCRCVAANAQTSLDGAAINLSGFAGKKLLYVVMPVNTDTALVNQIERFQKKFGDKVQVIAIVKPGTNRLAVRSAISKVMDSGMIVTEGIASRKENSSQRESVMEWISEKRRISAESEQNEVGSKYFISEDGRLYVMLGADVSFDSPLMMSIVNARVAKAIYQEDPSLSPEQINEAKPGINQKQVSN</sequence>
<keyword evidence="2" id="KW-0732">Signal</keyword>
<dbReference type="Proteomes" id="UP000677244">
    <property type="component" value="Unassembled WGS sequence"/>
</dbReference>